<evidence type="ECO:0000313" key="1">
    <source>
        <dbReference type="EMBL" id="SDX48285.1"/>
    </source>
</evidence>
<gene>
    <name evidence="1" type="ORF">SAMN05421881_100237</name>
</gene>
<proteinExistence type="predicted"/>
<dbReference type="EMBL" id="FNOY01000002">
    <property type="protein sequence ID" value="SDX48285.1"/>
    <property type="molecule type" value="Genomic_DNA"/>
</dbReference>
<organism evidence="1 2">
    <name type="scientific">Nitrosomonas halophila</name>
    <dbReference type="NCBI Taxonomy" id="44576"/>
    <lineage>
        <taxon>Bacteria</taxon>
        <taxon>Pseudomonadati</taxon>
        <taxon>Pseudomonadota</taxon>
        <taxon>Betaproteobacteria</taxon>
        <taxon>Nitrosomonadales</taxon>
        <taxon>Nitrosomonadaceae</taxon>
        <taxon>Nitrosomonas</taxon>
    </lineage>
</organism>
<dbReference type="Proteomes" id="UP000198640">
    <property type="component" value="Unassembled WGS sequence"/>
</dbReference>
<keyword evidence="2" id="KW-1185">Reference proteome</keyword>
<name>A0A1H3C2J3_9PROT</name>
<reference evidence="1 2" key="1">
    <citation type="submission" date="2016-10" db="EMBL/GenBank/DDBJ databases">
        <authorList>
            <person name="de Groot N.N."/>
        </authorList>
    </citation>
    <scope>NUCLEOTIDE SEQUENCE [LARGE SCALE GENOMIC DNA]</scope>
    <source>
        <strain evidence="1 2">Nm1</strain>
    </source>
</reference>
<accession>A0A1H3C2J3</accession>
<sequence length="63" mass="7128">MNNLGIRWAAGWLQPIEPRLRLRSLKPMIDYCWTNGAQVHPATLPFRPIENGTAVDRGCPATR</sequence>
<dbReference type="AlphaFoldDB" id="A0A1H3C2J3"/>
<evidence type="ECO:0000313" key="2">
    <source>
        <dbReference type="Proteomes" id="UP000198640"/>
    </source>
</evidence>
<protein>
    <submittedName>
        <fullName evidence="1">Uncharacterized protein</fullName>
    </submittedName>
</protein>